<comment type="caution">
    <text evidence="1">The sequence shown here is derived from an EMBL/GenBank/DDBJ whole genome shotgun (WGS) entry which is preliminary data.</text>
</comment>
<dbReference type="AlphaFoldDB" id="A0A9P6ZPR8"/>
<protein>
    <submittedName>
        <fullName evidence="1">Uncharacterized protein</fullName>
    </submittedName>
</protein>
<proteinExistence type="predicted"/>
<dbReference type="OrthoDB" id="3220614at2759"/>
<evidence type="ECO:0000313" key="1">
    <source>
        <dbReference type="EMBL" id="KAG1774443.1"/>
    </source>
</evidence>
<keyword evidence="2" id="KW-1185">Reference proteome</keyword>
<dbReference type="InterPro" id="IPR046521">
    <property type="entry name" value="DUF6698"/>
</dbReference>
<dbReference type="Pfam" id="PF20414">
    <property type="entry name" value="DUF6698"/>
    <property type="match status" value="1"/>
</dbReference>
<reference evidence="1" key="1">
    <citation type="journal article" date="2020" name="New Phytol.">
        <title>Comparative genomics reveals dynamic genome evolution in host specialist ectomycorrhizal fungi.</title>
        <authorList>
            <person name="Lofgren L.A."/>
            <person name="Nguyen N.H."/>
            <person name="Vilgalys R."/>
            <person name="Ruytinx J."/>
            <person name="Liao H.L."/>
            <person name="Branco S."/>
            <person name="Kuo A."/>
            <person name="LaButti K."/>
            <person name="Lipzen A."/>
            <person name="Andreopoulos W."/>
            <person name="Pangilinan J."/>
            <person name="Riley R."/>
            <person name="Hundley H."/>
            <person name="Na H."/>
            <person name="Barry K."/>
            <person name="Grigoriev I.V."/>
            <person name="Stajich J.E."/>
            <person name="Kennedy P.G."/>
        </authorList>
    </citation>
    <scope>NUCLEOTIDE SEQUENCE</scope>
    <source>
        <strain evidence="1">DOB743</strain>
    </source>
</reference>
<dbReference type="EMBL" id="JABBWD010000041">
    <property type="protein sequence ID" value="KAG1774443.1"/>
    <property type="molecule type" value="Genomic_DNA"/>
</dbReference>
<gene>
    <name evidence="1" type="ORF">EV702DRAFT_974801</name>
</gene>
<name>A0A9P6ZPR8_9AGAM</name>
<sequence>KFNSASLKVTSALWPAYLYPGNIPGNDFDPEDIIEGLFHGYLLERVTKHIFTSPSSALKVGVSSGTRACNAKLHGMIRVEAEHIAYAAVQVTFVFTAHLIDLISFYRLALQ</sequence>
<accession>A0A9P6ZPR8</accession>
<feature type="non-terminal residue" evidence="1">
    <location>
        <position position="1"/>
    </location>
</feature>
<evidence type="ECO:0000313" key="2">
    <source>
        <dbReference type="Proteomes" id="UP000714275"/>
    </source>
</evidence>
<organism evidence="1 2">
    <name type="scientific">Suillus placidus</name>
    <dbReference type="NCBI Taxonomy" id="48579"/>
    <lineage>
        <taxon>Eukaryota</taxon>
        <taxon>Fungi</taxon>
        <taxon>Dikarya</taxon>
        <taxon>Basidiomycota</taxon>
        <taxon>Agaricomycotina</taxon>
        <taxon>Agaricomycetes</taxon>
        <taxon>Agaricomycetidae</taxon>
        <taxon>Boletales</taxon>
        <taxon>Suillineae</taxon>
        <taxon>Suillaceae</taxon>
        <taxon>Suillus</taxon>
    </lineage>
</organism>
<dbReference type="Proteomes" id="UP000714275">
    <property type="component" value="Unassembled WGS sequence"/>
</dbReference>